<evidence type="ECO:0000256" key="1">
    <source>
        <dbReference type="ARBA" id="ARBA00023015"/>
    </source>
</evidence>
<dbReference type="SMART" id="SM01012">
    <property type="entry name" value="ANTAR"/>
    <property type="match status" value="1"/>
</dbReference>
<feature type="domain" description="ANTAR" evidence="3">
    <location>
        <begin position="166"/>
        <end position="227"/>
    </location>
</feature>
<dbReference type="RefSeq" id="WP_210028099.1">
    <property type="nucleotide sequence ID" value="NZ_JAGINU010000001.1"/>
</dbReference>
<keyword evidence="5" id="KW-1185">Reference proteome</keyword>
<dbReference type="InterPro" id="IPR036388">
    <property type="entry name" value="WH-like_DNA-bd_sf"/>
</dbReference>
<name>A0ABS4VVF0_9PSEU</name>
<proteinExistence type="predicted"/>
<sequence>MSQLWGADRIDEFLTRAAREAAGVVEGAVSCGITVQAPAWTRPLAATSDEFAARMETIQYDVDDGPCLTCLREGDIIEVPDIAADRRWPAFRRRGRQERAGASLSIPLRFPHIDHVDHDDAGEGRGALGALNLYTRAVGGLDDADRARGIAYAGHVAGAVGLAVHLAAGEEYRRHLYAALVSRSLVDQAIGVVVGRSGVSVDTAFAVLRTRSQHTNTKLREVATQVLAEAMAE</sequence>
<dbReference type="PIRSF" id="PIRSF036625">
    <property type="entry name" value="GAF_ANTAR"/>
    <property type="match status" value="1"/>
</dbReference>
<gene>
    <name evidence="4" type="ORF">JOF36_003588</name>
</gene>
<dbReference type="Gene3D" id="1.10.10.10">
    <property type="entry name" value="Winged helix-like DNA-binding domain superfamily/Winged helix DNA-binding domain"/>
    <property type="match status" value="1"/>
</dbReference>
<dbReference type="SUPFAM" id="SSF55781">
    <property type="entry name" value="GAF domain-like"/>
    <property type="match status" value="1"/>
</dbReference>
<keyword evidence="2" id="KW-0804">Transcription</keyword>
<comment type="caution">
    <text evidence="4">The sequence shown here is derived from an EMBL/GenBank/DDBJ whole genome shotgun (WGS) entry which is preliminary data.</text>
</comment>
<dbReference type="Proteomes" id="UP001519295">
    <property type="component" value="Unassembled WGS sequence"/>
</dbReference>
<dbReference type="Pfam" id="PF03861">
    <property type="entry name" value="ANTAR"/>
    <property type="match status" value="1"/>
</dbReference>
<dbReference type="Gene3D" id="3.30.450.40">
    <property type="match status" value="1"/>
</dbReference>
<protein>
    <submittedName>
        <fullName evidence="4">GAF domain-containing protein</fullName>
    </submittedName>
</protein>
<evidence type="ECO:0000313" key="4">
    <source>
        <dbReference type="EMBL" id="MBP2367892.1"/>
    </source>
</evidence>
<reference evidence="4 5" key="1">
    <citation type="submission" date="2021-03" db="EMBL/GenBank/DDBJ databases">
        <title>Sequencing the genomes of 1000 actinobacteria strains.</title>
        <authorList>
            <person name="Klenk H.-P."/>
        </authorList>
    </citation>
    <scope>NUCLEOTIDE SEQUENCE [LARGE SCALE GENOMIC DNA]</scope>
    <source>
        <strain evidence="4 5">DSM 45256</strain>
    </source>
</reference>
<keyword evidence="1" id="KW-0805">Transcription regulation</keyword>
<evidence type="ECO:0000259" key="3">
    <source>
        <dbReference type="PROSITE" id="PS50921"/>
    </source>
</evidence>
<organism evidence="4 5">
    <name type="scientific">Pseudonocardia parietis</name>
    <dbReference type="NCBI Taxonomy" id="570936"/>
    <lineage>
        <taxon>Bacteria</taxon>
        <taxon>Bacillati</taxon>
        <taxon>Actinomycetota</taxon>
        <taxon>Actinomycetes</taxon>
        <taxon>Pseudonocardiales</taxon>
        <taxon>Pseudonocardiaceae</taxon>
        <taxon>Pseudonocardia</taxon>
    </lineage>
</organism>
<dbReference type="PROSITE" id="PS50921">
    <property type="entry name" value="ANTAR"/>
    <property type="match status" value="1"/>
</dbReference>
<evidence type="ECO:0000256" key="2">
    <source>
        <dbReference type="ARBA" id="ARBA00023163"/>
    </source>
</evidence>
<accession>A0ABS4VVF0</accession>
<dbReference type="InterPro" id="IPR029016">
    <property type="entry name" value="GAF-like_dom_sf"/>
</dbReference>
<evidence type="ECO:0000313" key="5">
    <source>
        <dbReference type="Proteomes" id="UP001519295"/>
    </source>
</evidence>
<dbReference type="EMBL" id="JAGINU010000001">
    <property type="protein sequence ID" value="MBP2367892.1"/>
    <property type="molecule type" value="Genomic_DNA"/>
</dbReference>
<dbReference type="InterPro" id="IPR012074">
    <property type="entry name" value="GAF_ANTAR"/>
</dbReference>
<dbReference type="InterPro" id="IPR005561">
    <property type="entry name" value="ANTAR"/>
</dbReference>